<dbReference type="InterPro" id="IPR036291">
    <property type="entry name" value="NAD(P)-bd_dom_sf"/>
</dbReference>
<dbReference type="SUPFAM" id="SSF51735">
    <property type="entry name" value="NAD(P)-binding Rossmann-fold domains"/>
    <property type="match status" value="1"/>
</dbReference>
<comment type="similarity">
    <text evidence="1">Belongs to the short-chain dehydrogenases/reductases (SDR) family.</text>
</comment>
<dbReference type="PRINTS" id="PR00080">
    <property type="entry name" value="SDRFAMILY"/>
</dbReference>
<evidence type="ECO:0000256" key="1">
    <source>
        <dbReference type="ARBA" id="ARBA00006484"/>
    </source>
</evidence>
<dbReference type="PANTHER" id="PTHR44252:SF3">
    <property type="entry name" value="D-ERYTHRULOSE REDUCTASE-RELATED"/>
    <property type="match status" value="1"/>
</dbReference>
<dbReference type="Pfam" id="PF13561">
    <property type="entry name" value="adh_short_C2"/>
    <property type="match status" value="1"/>
</dbReference>
<evidence type="ECO:0000313" key="3">
    <source>
        <dbReference type="EMBL" id="KAK9703240.1"/>
    </source>
</evidence>
<organism evidence="3 4">
    <name type="scientific">Popillia japonica</name>
    <name type="common">Japanese beetle</name>
    <dbReference type="NCBI Taxonomy" id="7064"/>
    <lineage>
        <taxon>Eukaryota</taxon>
        <taxon>Metazoa</taxon>
        <taxon>Ecdysozoa</taxon>
        <taxon>Arthropoda</taxon>
        <taxon>Hexapoda</taxon>
        <taxon>Insecta</taxon>
        <taxon>Pterygota</taxon>
        <taxon>Neoptera</taxon>
        <taxon>Endopterygota</taxon>
        <taxon>Coleoptera</taxon>
        <taxon>Polyphaga</taxon>
        <taxon>Scarabaeiformia</taxon>
        <taxon>Scarabaeidae</taxon>
        <taxon>Rutelinae</taxon>
        <taxon>Popillia</taxon>
    </lineage>
</organism>
<dbReference type="AlphaFoldDB" id="A0AAW1JHX7"/>
<dbReference type="Gene3D" id="3.40.50.720">
    <property type="entry name" value="NAD(P)-binding Rossmann-like Domain"/>
    <property type="match status" value="1"/>
</dbReference>
<comment type="caution">
    <text evidence="3">The sequence shown here is derived from an EMBL/GenBank/DDBJ whole genome shotgun (WGS) entry which is preliminary data.</text>
</comment>
<dbReference type="Proteomes" id="UP001458880">
    <property type="component" value="Unassembled WGS sequence"/>
</dbReference>
<dbReference type="PANTHER" id="PTHR44252">
    <property type="entry name" value="D-ERYTHRULOSE REDUCTASE"/>
    <property type="match status" value="1"/>
</dbReference>
<dbReference type="EMBL" id="JASPKY010000374">
    <property type="protein sequence ID" value="KAK9703240.1"/>
    <property type="molecule type" value="Genomic_DNA"/>
</dbReference>
<dbReference type="GO" id="GO:0050038">
    <property type="term" value="F:L-xylulose reductase (NADPH) activity"/>
    <property type="evidence" value="ECO:0007669"/>
    <property type="project" value="TreeGrafter"/>
</dbReference>
<sequence length="239" mass="25852">MEASFNNKTALVVGASQGTGREIAKQLASYGAKVIAVSRSKDRLGTLQKQVPSIQIISLDITNWNETEKLLSELGPVDFLVNNAGPAVLEAILDTTEQQLDFTLDINVKALINTTRLIAKNFLQHKTPGVIVNLSSSISNLSAYIAAKGAVDAYTRACALELGPHNIRINCVNATIILTETDELGYEDPSMATPLYEITPLKRFCKIQDVVDVTLYLLSDQSRMITGVCLPVDGGFLAI</sequence>
<evidence type="ECO:0008006" key="5">
    <source>
        <dbReference type="Google" id="ProtNLM"/>
    </source>
</evidence>
<evidence type="ECO:0000256" key="2">
    <source>
        <dbReference type="ARBA" id="ARBA00022857"/>
    </source>
</evidence>
<dbReference type="GO" id="GO:0006006">
    <property type="term" value="P:glucose metabolic process"/>
    <property type="evidence" value="ECO:0007669"/>
    <property type="project" value="TreeGrafter"/>
</dbReference>
<dbReference type="InterPro" id="IPR002347">
    <property type="entry name" value="SDR_fam"/>
</dbReference>
<dbReference type="GO" id="GO:0005997">
    <property type="term" value="P:xylulose metabolic process"/>
    <property type="evidence" value="ECO:0007669"/>
    <property type="project" value="TreeGrafter"/>
</dbReference>
<dbReference type="InterPro" id="IPR051737">
    <property type="entry name" value="L-xylulose/Carbonyl_redctase"/>
</dbReference>
<dbReference type="PRINTS" id="PR00081">
    <property type="entry name" value="GDHRDH"/>
</dbReference>
<keyword evidence="2" id="KW-0521">NADP</keyword>
<dbReference type="FunFam" id="3.40.50.720:FF:000084">
    <property type="entry name" value="Short-chain dehydrogenase reductase"/>
    <property type="match status" value="1"/>
</dbReference>
<name>A0AAW1JHX7_POPJA</name>
<reference evidence="3 4" key="1">
    <citation type="journal article" date="2024" name="BMC Genomics">
        <title>De novo assembly and annotation of Popillia japonica's genome with initial clues to its potential as an invasive pest.</title>
        <authorList>
            <person name="Cucini C."/>
            <person name="Boschi S."/>
            <person name="Funari R."/>
            <person name="Cardaioli E."/>
            <person name="Iannotti N."/>
            <person name="Marturano G."/>
            <person name="Paoli F."/>
            <person name="Bruttini M."/>
            <person name="Carapelli A."/>
            <person name="Frati F."/>
            <person name="Nardi F."/>
        </authorList>
    </citation>
    <scope>NUCLEOTIDE SEQUENCE [LARGE SCALE GENOMIC DNA]</scope>
    <source>
        <strain evidence="3">DMR45628</strain>
    </source>
</reference>
<accession>A0AAW1JHX7</accession>
<dbReference type="GO" id="GO:0004090">
    <property type="term" value="F:carbonyl reductase (NADPH) activity"/>
    <property type="evidence" value="ECO:0007669"/>
    <property type="project" value="TreeGrafter"/>
</dbReference>
<keyword evidence="4" id="KW-1185">Reference proteome</keyword>
<gene>
    <name evidence="3" type="ORF">QE152_g29453</name>
</gene>
<evidence type="ECO:0000313" key="4">
    <source>
        <dbReference type="Proteomes" id="UP001458880"/>
    </source>
</evidence>
<proteinExistence type="inferred from homology"/>
<protein>
    <recommendedName>
        <fullName evidence="5">L-xylulose reductase</fullName>
    </recommendedName>
</protein>